<dbReference type="Pfam" id="PF05572">
    <property type="entry name" value="Peptidase_M43"/>
    <property type="match status" value="1"/>
</dbReference>
<keyword evidence="4 9" id="KW-0732">Signal</keyword>
<dbReference type="Gene3D" id="3.40.390.10">
    <property type="entry name" value="Collagenase (Catalytic Domain)"/>
    <property type="match status" value="1"/>
</dbReference>
<feature type="signal peptide" evidence="9">
    <location>
        <begin position="1"/>
        <end position="20"/>
    </location>
</feature>
<keyword evidence="6" id="KW-0862">Zinc</keyword>
<evidence type="ECO:0000256" key="5">
    <source>
        <dbReference type="ARBA" id="ARBA00022801"/>
    </source>
</evidence>
<feature type="chain" id="PRO_5042124599" evidence="9">
    <location>
        <begin position="21"/>
        <end position="311"/>
    </location>
</feature>
<proteinExistence type="inferred from homology"/>
<protein>
    <submittedName>
        <fullName evidence="11">Metalloprotease</fullName>
    </submittedName>
</protein>
<accession>A0AAD7AHG4</accession>
<dbReference type="EMBL" id="JARIHO010000006">
    <property type="protein sequence ID" value="KAJ7359122.1"/>
    <property type="molecule type" value="Genomic_DNA"/>
</dbReference>
<dbReference type="InterPro" id="IPR008754">
    <property type="entry name" value="Peptidase_M43"/>
</dbReference>
<sequence>MLYLASLSLFLGATVSSALASPVVPTPSSVMNLTSPIVERLMCGTVMPIDIGEEERVFQQSQKMSSGEGPLKAGPLKSINVYFHVITVNGTLSEGDIPKVQIKKQIEVLNEDYNKTGITFTLGNVSRTTNATWFNSAAPETSEQTEMKSALRQGHAYDLNVYTVGFKSGPGANLLRYATFPSSYATSPTDDGVVIRFSSLPGGSASPFNLGRTLIHEVGHWVGLYHTFEGGCGEITGETSGDYVSDTAAEVSPAVGCPKKRDTCTKFPGVDPIRNFIDYTDDSCMTEFTPGQGTRMRGQIELYRLQNVTQG</sequence>
<dbReference type="SUPFAM" id="SSF55486">
    <property type="entry name" value="Metalloproteases ('zincins'), catalytic domain"/>
    <property type="match status" value="1"/>
</dbReference>
<dbReference type="InterPro" id="IPR024079">
    <property type="entry name" value="MetalloPept_cat_dom_sf"/>
</dbReference>
<dbReference type="CDD" id="cd04275">
    <property type="entry name" value="ZnMc_pappalysin_like"/>
    <property type="match status" value="1"/>
</dbReference>
<evidence type="ECO:0000256" key="7">
    <source>
        <dbReference type="ARBA" id="ARBA00023049"/>
    </source>
</evidence>
<dbReference type="GO" id="GO:0046872">
    <property type="term" value="F:metal ion binding"/>
    <property type="evidence" value="ECO:0007669"/>
    <property type="project" value="UniProtKB-KW"/>
</dbReference>
<dbReference type="GO" id="GO:0006508">
    <property type="term" value="P:proteolysis"/>
    <property type="evidence" value="ECO:0007669"/>
    <property type="project" value="UniProtKB-KW"/>
</dbReference>
<keyword evidence="2" id="KW-0645">Protease</keyword>
<name>A0AAD7AHG4_9AGAR</name>
<dbReference type="Proteomes" id="UP001218218">
    <property type="component" value="Unassembled WGS sequence"/>
</dbReference>
<evidence type="ECO:0000256" key="6">
    <source>
        <dbReference type="ARBA" id="ARBA00022833"/>
    </source>
</evidence>
<evidence type="ECO:0000313" key="11">
    <source>
        <dbReference type="EMBL" id="KAJ7359122.1"/>
    </source>
</evidence>
<dbReference type="AlphaFoldDB" id="A0AAD7AHG4"/>
<dbReference type="PANTHER" id="PTHR47466:SF1">
    <property type="entry name" value="METALLOPROTEASE MEP1 (AFU_ORTHOLOGUE AFUA_1G07730)-RELATED"/>
    <property type="match status" value="1"/>
</dbReference>
<evidence type="ECO:0000256" key="3">
    <source>
        <dbReference type="ARBA" id="ARBA00022723"/>
    </source>
</evidence>
<evidence type="ECO:0000256" key="4">
    <source>
        <dbReference type="ARBA" id="ARBA00022729"/>
    </source>
</evidence>
<evidence type="ECO:0000256" key="1">
    <source>
        <dbReference type="ARBA" id="ARBA00008721"/>
    </source>
</evidence>
<reference evidence="11" key="1">
    <citation type="submission" date="2023-03" db="EMBL/GenBank/DDBJ databases">
        <title>Massive genome expansion in bonnet fungi (Mycena s.s.) driven by repeated elements and novel gene families across ecological guilds.</title>
        <authorList>
            <consortium name="Lawrence Berkeley National Laboratory"/>
            <person name="Harder C.B."/>
            <person name="Miyauchi S."/>
            <person name="Viragh M."/>
            <person name="Kuo A."/>
            <person name="Thoen E."/>
            <person name="Andreopoulos B."/>
            <person name="Lu D."/>
            <person name="Skrede I."/>
            <person name="Drula E."/>
            <person name="Henrissat B."/>
            <person name="Morin E."/>
            <person name="Kohler A."/>
            <person name="Barry K."/>
            <person name="LaButti K."/>
            <person name="Morin E."/>
            <person name="Salamov A."/>
            <person name="Lipzen A."/>
            <person name="Mereny Z."/>
            <person name="Hegedus B."/>
            <person name="Baldrian P."/>
            <person name="Stursova M."/>
            <person name="Weitz H."/>
            <person name="Taylor A."/>
            <person name="Grigoriev I.V."/>
            <person name="Nagy L.G."/>
            <person name="Martin F."/>
            <person name="Kauserud H."/>
        </authorList>
    </citation>
    <scope>NUCLEOTIDE SEQUENCE</scope>
    <source>
        <strain evidence="11">CBHHK002</strain>
    </source>
</reference>
<evidence type="ECO:0000256" key="8">
    <source>
        <dbReference type="ARBA" id="ARBA00023157"/>
    </source>
</evidence>
<keyword evidence="5" id="KW-0378">Hydrolase</keyword>
<organism evidence="11 12">
    <name type="scientific">Mycena albidolilacea</name>
    <dbReference type="NCBI Taxonomy" id="1033008"/>
    <lineage>
        <taxon>Eukaryota</taxon>
        <taxon>Fungi</taxon>
        <taxon>Dikarya</taxon>
        <taxon>Basidiomycota</taxon>
        <taxon>Agaricomycotina</taxon>
        <taxon>Agaricomycetes</taxon>
        <taxon>Agaricomycetidae</taxon>
        <taxon>Agaricales</taxon>
        <taxon>Marasmiineae</taxon>
        <taxon>Mycenaceae</taxon>
        <taxon>Mycena</taxon>
    </lineage>
</organism>
<gene>
    <name evidence="11" type="ORF">DFH08DRAFT_403798</name>
</gene>
<keyword evidence="8" id="KW-1015">Disulfide bond</keyword>
<evidence type="ECO:0000256" key="9">
    <source>
        <dbReference type="SAM" id="SignalP"/>
    </source>
</evidence>
<comment type="caution">
    <text evidence="11">The sequence shown here is derived from an EMBL/GenBank/DDBJ whole genome shotgun (WGS) entry which is preliminary data.</text>
</comment>
<dbReference type="GO" id="GO:0008237">
    <property type="term" value="F:metallopeptidase activity"/>
    <property type="evidence" value="ECO:0007669"/>
    <property type="project" value="UniProtKB-KW"/>
</dbReference>
<keyword evidence="7 11" id="KW-0482">Metalloprotease</keyword>
<keyword evidence="3" id="KW-0479">Metal-binding</keyword>
<dbReference type="PANTHER" id="PTHR47466">
    <property type="match status" value="1"/>
</dbReference>
<keyword evidence="12" id="KW-1185">Reference proteome</keyword>
<feature type="domain" description="Peptidase M43 pregnancy-associated plasma-A" evidence="10">
    <location>
        <begin position="209"/>
        <end position="300"/>
    </location>
</feature>
<comment type="similarity">
    <text evidence="1">Belongs to the peptidase M43B family.</text>
</comment>
<evidence type="ECO:0000313" key="12">
    <source>
        <dbReference type="Proteomes" id="UP001218218"/>
    </source>
</evidence>
<evidence type="ECO:0000259" key="10">
    <source>
        <dbReference type="Pfam" id="PF05572"/>
    </source>
</evidence>
<evidence type="ECO:0000256" key="2">
    <source>
        <dbReference type="ARBA" id="ARBA00022670"/>
    </source>
</evidence>